<reference evidence="2 3" key="1">
    <citation type="submission" date="2014-09" db="EMBL/GenBank/DDBJ databases">
        <title>Genome sequences of Lysobacter dokdonensis DS-58.</title>
        <authorList>
            <person name="Kim J.F."/>
            <person name="Kwak M.-J."/>
        </authorList>
    </citation>
    <scope>NUCLEOTIDE SEQUENCE [LARGE SCALE GENOMIC DNA]</scope>
    <source>
        <strain evidence="2 3">DS-58</strain>
    </source>
</reference>
<dbReference type="PANTHER" id="PTHR31435:SF9">
    <property type="entry name" value="PROTEIN NATD1"/>
    <property type="match status" value="1"/>
</dbReference>
<proteinExistence type="predicted"/>
<keyword evidence="3" id="KW-1185">Reference proteome</keyword>
<dbReference type="eggNOG" id="COG2388">
    <property type="taxonomic scope" value="Bacteria"/>
</dbReference>
<dbReference type="InterPro" id="IPR031165">
    <property type="entry name" value="GNAT_YJDJ"/>
</dbReference>
<accession>A0A0A2WKX1</accession>
<sequence length="105" mass="11155">MTDASTHDIAARIRHDADAGPGTQGRFSVTVDDVEAELVYGRDSAGQVTILHTGVPQAIGGRGVAGELVRAALDWVRAQGLKVHTACSYSRAWVARHPEYSSLTV</sequence>
<gene>
    <name evidence="2" type="ORF">LF41_995</name>
</gene>
<dbReference type="AlphaFoldDB" id="A0A0A2WKX1"/>
<protein>
    <submittedName>
        <fullName evidence="2">Acetyltransferase-like protein</fullName>
    </submittedName>
</protein>
<dbReference type="InterPro" id="IPR045057">
    <property type="entry name" value="Gcn5-rel_NAT"/>
</dbReference>
<evidence type="ECO:0000313" key="3">
    <source>
        <dbReference type="Proteomes" id="UP000030518"/>
    </source>
</evidence>
<comment type="caution">
    <text evidence="2">The sequence shown here is derived from an EMBL/GenBank/DDBJ whole genome shotgun (WGS) entry which is preliminary data.</text>
</comment>
<dbReference type="OrthoDB" id="9813275at2"/>
<dbReference type="InterPro" id="IPR016181">
    <property type="entry name" value="Acyl_CoA_acyltransferase"/>
</dbReference>
<dbReference type="Proteomes" id="UP000030518">
    <property type="component" value="Unassembled WGS sequence"/>
</dbReference>
<evidence type="ECO:0000259" key="1">
    <source>
        <dbReference type="PROSITE" id="PS51729"/>
    </source>
</evidence>
<feature type="domain" description="N-acetyltransferase" evidence="1">
    <location>
        <begin position="19"/>
        <end position="105"/>
    </location>
</feature>
<organism evidence="2 3">
    <name type="scientific">Lysobacter dokdonensis DS-58</name>
    <dbReference type="NCBI Taxonomy" id="1300345"/>
    <lineage>
        <taxon>Bacteria</taxon>
        <taxon>Pseudomonadati</taxon>
        <taxon>Pseudomonadota</taxon>
        <taxon>Gammaproteobacteria</taxon>
        <taxon>Lysobacterales</taxon>
        <taxon>Lysobacteraceae</taxon>
        <taxon>Noviluteimonas</taxon>
    </lineage>
</organism>
<dbReference type="RefSeq" id="WP_036164823.1">
    <property type="nucleotide sequence ID" value="NZ_JRKJ01000002.1"/>
</dbReference>
<dbReference type="EMBL" id="JRKJ01000002">
    <property type="protein sequence ID" value="KGQ20458.1"/>
    <property type="molecule type" value="Genomic_DNA"/>
</dbReference>
<name>A0A0A2WKX1_9GAMM</name>
<dbReference type="PATRIC" id="fig|1300345.3.peg.316"/>
<dbReference type="GO" id="GO:0016740">
    <property type="term" value="F:transferase activity"/>
    <property type="evidence" value="ECO:0007669"/>
    <property type="project" value="UniProtKB-KW"/>
</dbReference>
<dbReference type="PROSITE" id="PS51729">
    <property type="entry name" value="GNAT_YJDJ"/>
    <property type="match status" value="1"/>
</dbReference>
<dbReference type="SUPFAM" id="SSF55729">
    <property type="entry name" value="Acyl-CoA N-acyltransferases (Nat)"/>
    <property type="match status" value="1"/>
</dbReference>
<dbReference type="PANTHER" id="PTHR31435">
    <property type="entry name" value="PROTEIN NATD1"/>
    <property type="match status" value="1"/>
</dbReference>
<dbReference type="STRING" id="1300345.LF41_995"/>
<evidence type="ECO:0000313" key="2">
    <source>
        <dbReference type="EMBL" id="KGQ20458.1"/>
    </source>
</evidence>
<dbReference type="Pfam" id="PF14542">
    <property type="entry name" value="Acetyltransf_CG"/>
    <property type="match status" value="1"/>
</dbReference>
<keyword evidence="2" id="KW-0808">Transferase</keyword>
<dbReference type="Gene3D" id="3.40.630.30">
    <property type="match status" value="1"/>
</dbReference>